<feature type="region of interest" description="C-terminal hotdog fold" evidence="4">
    <location>
        <begin position="1533"/>
        <end position="1687"/>
    </location>
</feature>
<feature type="compositionally biased region" description="Low complexity" evidence="5">
    <location>
        <begin position="387"/>
        <end position="401"/>
    </location>
</feature>
<dbReference type="PROSITE" id="PS50075">
    <property type="entry name" value="CARRIER"/>
    <property type="match status" value="1"/>
</dbReference>
<dbReference type="Gene3D" id="3.40.47.10">
    <property type="match status" value="1"/>
</dbReference>
<feature type="active site" description="Proton donor; for dehydratase activity" evidence="4">
    <location>
        <position position="1598"/>
    </location>
</feature>
<dbReference type="Pfam" id="PF00698">
    <property type="entry name" value="Acyl_transf_1"/>
    <property type="match status" value="1"/>
</dbReference>
<dbReference type="InterPro" id="IPR020841">
    <property type="entry name" value="PKS_Beta-ketoAc_synthase_dom"/>
</dbReference>
<dbReference type="InterPro" id="IPR016035">
    <property type="entry name" value="Acyl_Trfase/lysoPLipase"/>
</dbReference>
<dbReference type="SUPFAM" id="SSF53474">
    <property type="entry name" value="alpha/beta-Hydrolases"/>
    <property type="match status" value="1"/>
</dbReference>
<dbReference type="InterPro" id="IPR029058">
    <property type="entry name" value="AB_hydrolase_fold"/>
</dbReference>
<dbReference type="InterPro" id="IPR014043">
    <property type="entry name" value="Acyl_transferase_dom"/>
</dbReference>
<dbReference type="NCBIfam" id="TIGR04532">
    <property type="entry name" value="PT_fungal_PKS"/>
    <property type="match status" value="1"/>
</dbReference>
<keyword evidence="2" id="KW-0597">Phosphoprotein</keyword>
<dbReference type="InterPro" id="IPR014031">
    <property type="entry name" value="Ketoacyl_synth_C"/>
</dbReference>
<evidence type="ECO:0000313" key="9">
    <source>
        <dbReference type="EMBL" id="QBZ62887.1"/>
    </source>
</evidence>
<dbReference type="Pfam" id="PF00975">
    <property type="entry name" value="Thioesterase"/>
    <property type="match status" value="1"/>
</dbReference>
<dbReference type="InterPro" id="IPR016036">
    <property type="entry name" value="Malonyl_transacylase_ACP-bd"/>
</dbReference>
<dbReference type="PROSITE" id="PS52004">
    <property type="entry name" value="KS3_2"/>
    <property type="match status" value="1"/>
</dbReference>
<dbReference type="CDD" id="cd00833">
    <property type="entry name" value="PKS"/>
    <property type="match status" value="1"/>
</dbReference>
<dbReference type="Pfam" id="PF02801">
    <property type="entry name" value="Ketoacyl-synt_C"/>
    <property type="match status" value="1"/>
</dbReference>
<feature type="active site" description="Proton acceptor; for dehydratase activity" evidence="4">
    <location>
        <position position="1400"/>
    </location>
</feature>
<feature type="region of interest" description="Disordered" evidence="5">
    <location>
        <begin position="385"/>
        <end position="407"/>
    </location>
</feature>
<dbReference type="InterPro" id="IPR030918">
    <property type="entry name" value="PT_fungal_PKS"/>
</dbReference>
<dbReference type="EMBL" id="CP034208">
    <property type="protein sequence ID" value="QBZ62887.1"/>
    <property type="molecule type" value="Genomic_DNA"/>
</dbReference>
<dbReference type="PANTHER" id="PTHR43775">
    <property type="entry name" value="FATTY ACID SYNTHASE"/>
    <property type="match status" value="1"/>
</dbReference>
<dbReference type="PROSITE" id="PS52019">
    <property type="entry name" value="PKS_MFAS_DH"/>
    <property type="match status" value="1"/>
</dbReference>
<name>A0A4P7NL68_PYROR</name>
<dbReference type="PROSITE" id="PS00606">
    <property type="entry name" value="KS3_1"/>
    <property type="match status" value="1"/>
</dbReference>
<dbReference type="SUPFAM" id="SSF47336">
    <property type="entry name" value="ACP-like"/>
    <property type="match status" value="1"/>
</dbReference>
<gene>
    <name evidence="9" type="ORF">PoMZ_11776</name>
</gene>
<dbReference type="Proteomes" id="UP000294847">
    <property type="component" value="Chromosome 5"/>
</dbReference>
<dbReference type="InterPro" id="IPR018201">
    <property type="entry name" value="Ketoacyl_synth_AS"/>
</dbReference>
<evidence type="ECO:0000256" key="2">
    <source>
        <dbReference type="ARBA" id="ARBA00022553"/>
    </source>
</evidence>
<dbReference type="InterPro" id="IPR001227">
    <property type="entry name" value="Ac_transferase_dom_sf"/>
</dbReference>
<feature type="region of interest" description="N-terminal hotdog fold" evidence="4">
    <location>
        <begin position="1366"/>
        <end position="1508"/>
    </location>
</feature>
<dbReference type="GO" id="GO:0006633">
    <property type="term" value="P:fatty acid biosynthetic process"/>
    <property type="evidence" value="ECO:0007669"/>
    <property type="project" value="InterPro"/>
</dbReference>
<feature type="domain" description="PKS/mFAS DH" evidence="8">
    <location>
        <begin position="1366"/>
        <end position="1687"/>
    </location>
</feature>
<dbReference type="InterPro" id="IPR016039">
    <property type="entry name" value="Thiolase-like"/>
</dbReference>
<dbReference type="InterPro" id="IPR009081">
    <property type="entry name" value="PP-bd_ACP"/>
</dbReference>
<dbReference type="Gene3D" id="3.10.129.110">
    <property type="entry name" value="Polyketide synthase dehydratase"/>
    <property type="match status" value="1"/>
</dbReference>
<dbReference type="InterPro" id="IPR049900">
    <property type="entry name" value="PKS_mFAS_DH"/>
</dbReference>
<dbReference type="Pfam" id="PF16073">
    <property type="entry name" value="SAT"/>
    <property type="match status" value="1"/>
</dbReference>
<dbReference type="Pfam" id="PF00109">
    <property type="entry name" value="ketoacyl-synt"/>
    <property type="match status" value="1"/>
</dbReference>
<dbReference type="SMART" id="SM00827">
    <property type="entry name" value="PKS_AT"/>
    <property type="match status" value="1"/>
</dbReference>
<dbReference type="PANTHER" id="PTHR43775:SF40">
    <property type="entry name" value="NORSOLORINIC ACID SYNTHASE STCA"/>
    <property type="match status" value="1"/>
</dbReference>
<reference evidence="9 10" key="1">
    <citation type="journal article" date="2019" name="Mol. Biol. Evol.">
        <title>Blast fungal genomes show frequent chromosomal changes, gene gains and losses, and effector gene turnover.</title>
        <authorList>
            <person name="Gomez Luciano L.B."/>
            <person name="Jason Tsai I."/>
            <person name="Chuma I."/>
            <person name="Tosa Y."/>
            <person name="Chen Y.H."/>
            <person name="Li J.Y."/>
            <person name="Li M.Y."/>
            <person name="Jade Lu M.Y."/>
            <person name="Nakayashiki H."/>
            <person name="Li W.H."/>
        </authorList>
    </citation>
    <scope>NUCLEOTIDE SEQUENCE [LARGE SCALE GENOMIC DNA]</scope>
    <source>
        <strain evidence="9">MZ5-1-6</strain>
    </source>
</reference>
<dbReference type="Pfam" id="PF22621">
    <property type="entry name" value="CurL-like_PKS_C"/>
    <property type="match status" value="1"/>
</dbReference>
<dbReference type="Gene3D" id="3.30.70.3290">
    <property type="match status" value="1"/>
</dbReference>
<proteinExistence type="predicted"/>
<sequence>MAYPEQTFAYVFGDQSYDFLGLLRRLGHDNSDAVVSEFLDGSAVVLKKEISRLPPAQQAQCPRFSGIADLASRYSGSSSTTQNPVLSQALTCIAQLGLFIRLHGVGGRVYPTPHTSCVSGVCTGALAAAAVSCSQSISTLIEPALHAVAVAARLGAVAWNISGRIHNTVEAGGGSWCGSPASAAHHPSWSYRVHSPSAESLENALKAYAAESMLSVTSTPYISSILGPHEFAVSGPPGIVTGFLSSAFGQALGHIKMKPLNIGALYHSSVLYSEQDVQQILSVLPRTGLPRSSIPIVPSHDRGSSSDPPATLLHALEEAVRDCLQRRIALGELPQRLVSSCAARSLFPRQLVVQPVAFQAADSLVSSVNCLLPVNNLVAAADRSRRGSASESEPAASSSSPNRGLTASKTKTPIAILSASGRFPGRADTMDAFWDLLVRGVDTHETVPTWRWDAATHVSDDPTGKKNVSGTGFGCWLHQAAQFDTAFFNMSPREAVQTDPAQRLALMTAAEVLEKAGIVPNRTGSTQKHRVGVWFGATSNDWMETNSAQNIDTYFIPGGNRAFIPGRINYHFKFSGPSYTIDTACSSSLAALQLACNALWRREVDTAVVGGTNVLTNPDMTAGLYRGHFLSRTGNCKTFDDSADGYCRGEAVATVILKRLEDAVADKDPIEACIRGIATNHNAEAESITRPYPEAQMQLFEALLAETNTDPADISYVEMHGTGTQIGDVGETMSVVQTLAPAGSRAASNPLYIGAVKSNVGHGEAAAGVTSLAKVLLMMKHSMIPPHVGIHTKINHRLPDLALHNTHIATRPTIWPRPRGAVRRVLLNNFSAAGGNTAMILEDAPPLAVMSEAPLSEESDQHQQQGLRRHHVVALSAKTPESLVSNLRNMIGWLDRHVQDATSHDGDLLGKLSYTTTSRRMHHPHRIAVVAAGLGSLRSELQRQLDLRTSGAARMAPPPPPQRGAVGTGVILTFTGQGSFERGLCADLYDSCEFLRTDVQRCEHLVRSMGLPSILAAFQRPSVNSLDGSSRLSPVALQLSHVCYQMALCNLWQHLGLAPKAVVGHSLGEYAALYAAGVLTQADTISLVAGRARLMEELLESSTVPHAMVAVMAPEASVTAALGGSNLAATHGVSVCCRNSANNVVLGGPTASVVKVKALLEFQGHRCRLLDVDMAFHTAQVDPILDAFLKLSSRTRLCDPKIPYISSTLAKVVRSASDFGSDYFSRHCRKPVDLLGAVTAAKAEGLVGERSIAVEIGPAPVVCRMVKEVIGAQMQTFTSLHRHSETWELLGKAAAAIHVAGLHLDWDKYHDDFPQYHQVLQLPTYAWTLKEYWIPYVNDWSLRKGEPAVIMSPIRFPYSSVYKVVKDLDLDHLGSGGSDGLVVVHLDLNSDEVQSMAQGHKVYDVPLCTPSVYADVAFMIGDYVSRATGAPQQPVLISIDDMRIHSALVVNKNLGKKQILRTEARFDKETNSISCTFTSLDSIYRAVEHYASCKIHFSPAGALGADAALDEASSNALWRLKELRSGVGQGENTYRFSSSMIYKMIARLAEFDPKYRGLSEVTLNNDTLEAAGKLSFKGLAADKDGGDDYWFSSPARLDAISQLAGFAMNGNEGVDLDKDIFVNHGWSSMKLLGHKLHADRDYYSYVQMHEGENKIWTGTIYVFDEEYSLVGLVRGVELQGVPKRLMQYIVKSANKKMSAGVESATSQSMDQTAFLRAPATKPQAKAVVRRESSPAAAAAAADEAPLIANSRQDHEGDRVWQAVLGIISEEVGIERDQVSEDRTPADLGIDSLLCLVICGRLRDELDLDLNESLVLQEGVSLADVKLHICRPKFDFSDTSSVACLDSESATTCSPATPSSDWSLDRDEKIKCTSLQVSVQQGSVEPLAPAWSIYLQGSRGKCDRTLFLFPDGCGAATSYMNLPTLGQNTALVAFNSQFVKNPSRMYDYTLEQVLDSYMVGLQRCQPSGPYHLGGWSAGGILAFAVAARLISSGEGVASLTLIDSPPPIDGLDCLPDRFYQHCADVNIFANEMRRGFGPEDDGSAAKPTRPLPEWLMLHFRASTELLSQYRPIPLPAELTRGLRVNIIWAAECAFDGLHYPGLPPVAPDEVEVEGLKFLTEKRTDLGPGRWAELFPGVDIRTGVVQGEHHFSMMRGRGANKLTQLVRAGLDNFES</sequence>
<accession>A0A4P7NL68</accession>
<organism evidence="9 10">
    <name type="scientific">Pyricularia oryzae</name>
    <name type="common">Rice blast fungus</name>
    <name type="synonym">Magnaporthe oryzae</name>
    <dbReference type="NCBI Taxonomy" id="318829"/>
    <lineage>
        <taxon>Eukaryota</taxon>
        <taxon>Fungi</taxon>
        <taxon>Dikarya</taxon>
        <taxon>Ascomycota</taxon>
        <taxon>Pezizomycotina</taxon>
        <taxon>Sordariomycetes</taxon>
        <taxon>Sordariomycetidae</taxon>
        <taxon>Magnaporthales</taxon>
        <taxon>Pyriculariaceae</taxon>
        <taxon>Pyricularia</taxon>
    </lineage>
</organism>
<evidence type="ECO:0000259" key="7">
    <source>
        <dbReference type="PROSITE" id="PS52004"/>
    </source>
</evidence>
<evidence type="ECO:0000313" key="10">
    <source>
        <dbReference type="Proteomes" id="UP000294847"/>
    </source>
</evidence>
<dbReference type="InterPro" id="IPR042104">
    <property type="entry name" value="PKS_dehydratase_sf"/>
</dbReference>
<dbReference type="InterPro" id="IPR036736">
    <property type="entry name" value="ACP-like_sf"/>
</dbReference>
<dbReference type="Gene3D" id="1.10.1200.10">
    <property type="entry name" value="ACP-like"/>
    <property type="match status" value="1"/>
</dbReference>
<dbReference type="Pfam" id="PF00550">
    <property type="entry name" value="PP-binding"/>
    <property type="match status" value="1"/>
</dbReference>
<protein>
    <submittedName>
        <fullName evidence="9">Uncharacterized protein</fullName>
    </submittedName>
</protein>
<dbReference type="SUPFAM" id="SSF55048">
    <property type="entry name" value="Probable ACP-binding domain of malonyl-CoA ACP transacylase"/>
    <property type="match status" value="1"/>
</dbReference>
<dbReference type="SUPFAM" id="SSF53901">
    <property type="entry name" value="Thiolase-like"/>
    <property type="match status" value="1"/>
</dbReference>
<evidence type="ECO:0000256" key="3">
    <source>
        <dbReference type="ARBA" id="ARBA00022679"/>
    </source>
</evidence>
<evidence type="ECO:0000259" key="8">
    <source>
        <dbReference type="PROSITE" id="PS52019"/>
    </source>
</evidence>
<evidence type="ECO:0000256" key="4">
    <source>
        <dbReference type="PROSITE-ProRule" id="PRU01363"/>
    </source>
</evidence>
<dbReference type="Gene3D" id="3.40.366.10">
    <property type="entry name" value="Malonyl-Coenzyme A Acyl Carrier Protein, domain 2"/>
    <property type="match status" value="2"/>
</dbReference>
<dbReference type="GO" id="GO:0004312">
    <property type="term" value="F:fatty acid synthase activity"/>
    <property type="evidence" value="ECO:0007669"/>
    <property type="project" value="TreeGrafter"/>
</dbReference>
<dbReference type="InterPro" id="IPR014030">
    <property type="entry name" value="Ketoacyl_synth_N"/>
</dbReference>
<evidence type="ECO:0000259" key="6">
    <source>
        <dbReference type="PROSITE" id="PS50075"/>
    </source>
</evidence>
<dbReference type="GO" id="GO:0044550">
    <property type="term" value="P:secondary metabolite biosynthetic process"/>
    <property type="evidence" value="ECO:0007669"/>
    <property type="project" value="TreeGrafter"/>
</dbReference>
<dbReference type="InterPro" id="IPR050091">
    <property type="entry name" value="PKS_NRPS_Biosynth_Enz"/>
</dbReference>
<dbReference type="SMART" id="SM00825">
    <property type="entry name" value="PKS_KS"/>
    <property type="match status" value="1"/>
</dbReference>
<dbReference type="Gene3D" id="3.40.50.1820">
    <property type="entry name" value="alpha/beta hydrolase"/>
    <property type="match status" value="1"/>
</dbReference>
<dbReference type="SUPFAM" id="SSF52151">
    <property type="entry name" value="FabD/lysophospholipase-like"/>
    <property type="match status" value="2"/>
</dbReference>
<dbReference type="InterPro" id="IPR001031">
    <property type="entry name" value="Thioesterase"/>
</dbReference>
<evidence type="ECO:0000256" key="5">
    <source>
        <dbReference type="SAM" id="MobiDB-lite"/>
    </source>
</evidence>
<keyword evidence="1" id="KW-0596">Phosphopantetheine</keyword>
<dbReference type="InterPro" id="IPR032088">
    <property type="entry name" value="SAT"/>
</dbReference>
<feature type="domain" description="Carrier" evidence="6">
    <location>
        <begin position="1757"/>
        <end position="1832"/>
    </location>
</feature>
<dbReference type="GO" id="GO:0004315">
    <property type="term" value="F:3-oxoacyl-[acyl-carrier-protein] synthase activity"/>
    <property type="evidence" value="ECO:0007669"/>
    <property type="project" value="InterPro"/>
</dbReference>
<feature type="domain" description="Ketosynthase family 3 (KS3)" evidence="7">
    <location>
        <begin position="411"/>
        <end position="843"/>
    </location>
</feature>
<keyword evidence="3" id="KW-0808">Transferase</keyword>
<evidence type="ECO:0000256" key="1">
    <source>
        <dbReference type="ARBA" id="ARBA00022450"/>
    </source>
</evidence>